<feature type="region of interest" description="Disordered" evidence="1">
    <location>
        <begin position="1"/>
        <end position="48"/>
    </location>
</feature>
<accession>A0ABQ3XC48</accession>
<reference evidence="3 4" key="1">
    <citation type="submission" date="2021-01" db="EMBL/GenBank/DDBJ databases">
        <title>Whole genome shotgun sequence of Actinoplanes couchii NBRC 106145.</title>
        <authorList>
            <person name="Komaki H."/>
            <person name="Tamura T."/>
        </authorList>
    </citation>
    <scope>NUCLEOTIDE SEQUENCE [LARGE SCALE GENOMIC DNA]</scope>
    <source>
        <strain evidence="3 4">NBRC 106145</strain>
    </source>
</reference>
<protein>
    <recommendedName>
        <fullName evidence="5">DUF3311 domain-containing protein</fullName>
    </recommendedName>
</protein>
<sequence>MAEWRQRTHGDQYFGNYSAPQPDTIRSRHSGIDDHDSEPARRRGIFDRPDAHPRTWLLLIPIVLPLTPTLYNRVDPALMGIPFFYWSQLGFAFLASGVITYLHRRSR</sequence>
<feature type="transmembrane region" description="Helical" evidence="2">
    <location>
        <begin position="51"/>
        <end position="71"/>
    </location>
</feature>
<evidence type="ECO:0000313" key="3">
    <source>
        <dbReference type="EMBL" id="GID56092.1"/>
    </source>
</evidence>
<organism evidence="3 4">
    <name type="scientific">Actinoplanes couchii</name>
    <dbReference type="NCBI Taxonomy" id="403638"/>
    <lineage>
        <taxon>Bacteria</taxon>
        <taxon>Bacillati</taxon>
        <taxon>Actinomycetota</taxon>
        <taxon>Actinomycetes</taxon>
        <taxon>Micromonosporales</taxon>
        <taxon>Micromonosporaceae</taxon>
        <taxon>Actinoplanes</taxon>
    </lineage>
</organism>
<comment type="caution">
    <text evidence="3">The sequence shown here is derived from an EMBL/GenBank/DDBJ whole genome shotgun (WGS) entry which is preliminary data.</text>
</comment>
<keyword evidence="2" id="KW-1133">Transmembrane helix</keyword>
<keyword evidence="2" id="KW-0472">Membrane</keyword>
<proteinExistence type="predicted"/>
<keyword evidence="2" id="KW-0812">Transmembrane</keyword>
<evidence type="ECO:0000256" key="1">
    <source>
        <dbReference type="SAM" id="MobiDB-lite"/>
    </source>
</evidence>
<feature type="compositionally biased region" description="Basic and acidic residues" evidence="1">
    <location>
        <begin position="1"/>
        <end position="10"/>
    </location>
</feature>
<evidence type="ECO:0008006" key="5">
    <source>
        <dbReference type="Google" id="ProtNLM"/>
    </source>
</evidence>
<feature type="compositionally biased region" description="Basic and acidic residues" evidence="1">
    <location>
        <begin position="30"/>
        <end position="48"/>
    </location>
</feature>
<dbReference type="Proteomes" id="UP000612282">
    <property type="component" value="Unassembled WGS sequence"/>
</dbReference>
<evidence type="ECO:0000313" key="4">
    <source>
        <dbReference type="Proteomes" id="UP000612282"/>
    </source>
</evidence>
<evidence type="ECO:0000256" key="2">
    <source>
        <dbReference type="SAM" id="Phobius"/>
    </source>
</evidence>
<dbReference type="RefSeq" id="WP_203797558.1">
    <property type="nucleotide sequence ID" value="NZ_BAAAQE010000027.1"/>
</dbReference>
<dbReference type="Pfam" id="PF11755">
    <property type="entry name" value="DUF3311"/>
    <property type="match status" value="1"/>
</dbReference>
<dbReference type="EMBL" id="BOMG01000056">
    <property type="protein sequence ID" value="GID56092.1"/>
    <property type="molecule type" value="Genomic_DNA"/>
</dbReference>
<keyword evidence="4" id="KW-1185">Reference proteome</keyword>
<feature type="transmembrane region" description="Helical" evidence="2">
    <location>
        <begin position="83"/>
        <end position="102"/>
    </location>
</feature>
<name>A0ABQ3XC48_9ACTN</name>
<dbReference type="InterPro" id="IPR021741">
    <property type="entry name" value="DUF3311"/>
</dbReference>
<gene>
    <name evidence="3" type="ORF">Aco03nite_044960</name>
</gene>